<dbReference type="GO" id="GO:0005789">
    <property type="term" value="C:endoplasmic reticulum membrane"/>
    <property type="evidence" value="ECO:0007669"/>
    <property type="project" value="UniProtKB-SubCell"/>
</dbReference>
<protein>
    <recommendedName>
        <fullName evidence="10">Mannosyltransferase</fullName>
        <ecNumber evidence="10">2.4.1.-</ecNumber>
    </recommendedName>
</protein>
<evidence type="ECO:0000313" key="12">
    <source>
        <dbReference type="Proteomes" id="UP000038040"/>
    </source>
</evidence>
<evidence type="ECO:0000256" key="6">
    <source>
        <dbReference type="ARBA" id="ARBA00022692"/>
    </source>
</evidence>
<dbReference type="WBParaSite" id="DME_0000981001-mRNA-1">
    <property type="protein sequence ID" value="DME_0000981001-mRNA-1"/>
    <property type="gene ID" value="DME_0000981001"/>
</dbReference>
<dbReference type="EC" id="2.4.1.-" evidence="10"/>
<organism evidence="12 14">
    <name type="scientific">Dracunculus medinensis</name>
    <name type="common">Guinea worm</name>
    <dbReference type="NCBI Taxonomy" id="318479"/>
    <lineage>
        <taxon>Eukaryota</taxon>
        <taxon>Metazoa</taxon>
        <taxon>Ecdysozoa</taxon>
        <taxon>Nematoda</taxon>
        <taxon>Chromadorea</taxon>
        <taxon>Rhabditida</taxon>
        <taxon>Spirurina</taxon>
        <taxon>Dracunculoidea</taxon>
        <taxon>Dracunculidae</taxon>
        <taxon>Dracunculus</taxon>
    </lineage>
</organism>
<proteinExistence type="inferred from homology"/>
<dbReference type="Proteomes" id="UP000274756">
    <property type="component" value="Unassembled WGS sequence"/>
</dbReference>
<keyword evidence="6 10" id="KW-0812">Transmembrane</keyword>
<feature type="transmembrane region" description="Helical" evidence="10">
    <location>
        <begin position="120"/>
        <end position="138"/>
    </location>
</feature>
<keyword evidence="9 10" id="KW-0472">Membrane</keyword>
<dbReference type="STRING" id="318479.A0A0N4UPD1"/>
<feature type="transmembrane region" description="Helical" evidence="10">
    <location>
        <begin position="334"/>
        <end position="356"/>
    </location>
</feature>
<name>A0A0N4UPD1_DRAME</name>
<dbReference type="GO" id="GO:0000026">
    <property type="term" value="F:alpha-1,2-mannosyltransferase activity"/>
    <property type="evidence" value="ECO:0007669"/>
    <property type="project" value="TreeGrafter"/>
</dbReference>
<feature type="transmembrane region" description="Helical" evidence="10">
    <location>
        <begin position="219"/>
        <end position="246"/>
    </location>
</feature>
<keyword evidence="8 10" id="KW-1133">Transmembrane helix</keyword>
<comment type="pathway">
    <text evidence="2">Protein modification; protein glycosylation.</text>
</comment>
<evidence type="ECO:0000256" key="10">
    <source>
        <dbReference type="RuleBase" id="RU363075"/>
    </source>
</evidence>
<reference evidence="14" key="1">
    <citation type="submission" date="2017-02" db="UniProtKB">
        <authorList>
            <consortium name="WormBaseParasite"/>
        </authorList>
    </citation>
    <scope>IDENTIFICATION</scope>
</reference>
<dbReference type="AlphaFoldDB" id="A0A0N4UPD1"/>
<feature type="transmembrane region" description="Helical" evidence="10">
    <location>
        <begin position="399"/>
        <end position="417"/>
    </location>
</feature>
<feature type="transmembrane region" description="Helical" evidence="10">
    <location>
        <begin position="291"/>
        <end position="314"/>
    </location>
</feature>
<dbReference type="InterPro" id="IPR005599">
    <property type="entry name" value="GPI_mannosylTrfase"/>
</dbReference>
<evidence type="ECO:0000256" key="3">
    <source>
        <dbReference type="ARBA" id="ARBA00007063"/>
    </source>
</evidence>
<evidence type="ECO:0000313" key="14">
    <source>
        <dbReference type="WBParaSite" id="DME_0000981001-mRNA-1"/>
    </source>
</evidence>
<feature type="transmembrane region" description="Helical" evidence="10">
    <location>
        <begin position="253"/>
        <end position="271"/>
    </location>
</feature>
<feature type="transmembrane region" description="Helical" evidence="10">
    <location>
        <begin position="144"/>
        <end position="165"/>
    </location>
</feature>
<dbReference type="UniPathway" id="UPA00378"/>
<dbReference type="PANTHER" id="PTHR22760">
    <property type="entry name" value="GLYCOSYLTRANSFERASE"/>
    <property type="match status" value="1"/>
</dbReference>
<keyword evidence="4 10" id="KW-0328">Glycosyltransferase</keyword>
<evidence type="ECO:0000256" key="4">
    <source>
        <dbReference type="ARBA" id="ARBA00022676"/>
    </source>
</evidence>
<reference evidence="11 13" key="2">
    <citation type="submission" date="2018-11" db="EMBL/GenBank/DDBJ databases">
        <authorList>
            <consortium name="Pathogen Informatics"/>
        </authorList>
    </citation>
    <scope>NUCLEOTIDE SEQUENCE [LARGE SCALE GENOMIC DNA]</scope>
</reference>
<dbReference type="GO" id="GO:0006487">
    <property type="term" value="P:protein N-linked glycosylation"/>
    <property type="evidence" value="ECO:0007669"/>
    <property type="project" value="TreeGrafter"/>
</dbReference>
<evidence type="ECO:0000256" key="9">
    <source>
        <dbReference type="ARBA" id="ARBA00023136"/>
    </source>
</evidence>
<dbReference type="PANTHER" id="PTHR22760:SF2">
    <property type="entry name" value="ALPHA-1,2-MANNOSYLTRANSFERASE ALG9"/>
    <property type="match status" value="1"/>
</dbReference>
<keyword evidence="7 10" id="KW-0256">Endoplasmic reticulum</keyword>
<evidence type="ECO:0000256" key="1">
    <source>
        <dbReference type="ARBA" id="ARBA00004477"/>
    </source>
</evidence>
<feature type="transmembrane region" description="Helical" evidence="10">
    <location>
        <begin position="177"/>
        <end position="199"/>
    </location>
</feature>
<sequence length="609" mass="70711">MTRRNLSFLKRKSNRDSRLLDREDVPRGPISPLFGPKIYTESLFGLKSKLYVPSAEMDLEWQPTIGSVFKVLFSLRISAAMWSTISDCDETYNYWEPLHLFLYGSGFQTWEYSPLYAIRTYLYILLHYIPGFLLKILFSYNKIGVFITIRCILGLFNACSELVLYKALCNRFSNGIARIYIILTIFSSGMFISSCAFLPSSFSMSVNTFAMAAYINNDWFISIFCTAVSALIGWPFAAILGFPIVIEMLIIRYRQFSITFAPLNIVLYNIFSSHGPNLYGIEDIKYYLKNLVLNWNLVIFLAPFAVPFSCFAFVRTRSSRQLSQRVPIRLSFSYWQRFLPVLFISLSVALWMLIFFSQPHKEERFLFPIYPLIALLAAISLDAIPRVGSFLVGGNTRKFWNICVGLCLTIFIILSLSRSVALHRNFSAPVQIFKALNERFTDPVYIEKSRISSQSNSSLVHICIGKEWYRFPSSFFIPLQIIDRRNRRWKVELNFIKSEFSGILPKPFAKENLPYATRIIPSEMNDKNIEEPSRYIPVNMCDFMVDLETPDITPLEPNFAKQNDMWKSIVKKRFLLSAYSHSFLRAFYVPFFTASNIRFSNYHLLERIR</sequence>
<feature type="transmembrane region" description="Helical" evidence="10">
    <location>
        <begin position="368"/>
        <end position="387"/>
    </location>
</feature>
<dbReference type="Proteomes" id="UP000038040">
    <property type="component" value="Unplaced"/>
</dbReference>
<evidence type="ECO:0000256" key="7">
    <source>
        <dbReference type="ARBA" id="ARBA00022824"/>
    </source>
</evidence>
<keyword evidence="5" id="KW-0808">Transferase</keyword>
<dbReference type="EMBL" id="UYYG01000131">
    <property type="protein sequence ID" value="VDN53441.1"/>
    <property type="molecule type" value="Genomic_DNA"/>
</dbReference>
<dbReference type="Pfam" id="PF03901">
    <property type="entry name" value="Glyco_transf_22"/>
    <property type="match status" value="1"/>
</dbReference>
<keyword evidence="13" id="KW-1185">Reference proteome</keyword>
<gene>
    <name evidence="11" type="ORF">DME_LOCUS3414</name>
</gene>
<evidence type="ECO:0000256" key="8">
    <source>
        <dbReference type="ARBA" id="ARBA00022989"/>
    </source>
</evidence>
<comment type="subcellular location">
    <subcellularLocation>
        <location evidence="1 10">Endoplasmic reticulum membrane</location>
        <topology evidence="1 10">Multi-pass membrane protein</topology>
    </subcellularLocation>
</comment>
<comment type="similarity">
    <text evidence="3 10">Belongs to the glycosyltransferase 22 family.</text>
</comment>
<evidence type="ECO:0000313" key="13">
    <source>
        <dbReference type="Proteomes" id="UP000274756"/>
    </source>
</evidence>
<evidence type="ECO:0000313" key="11">
    <source>
        <dbReference type="EMBL" id="VDN53441.1"/>
    </source>
</evidence>
<evidence type="ECO:0000256" key="5">
    <source>
        <dbReference type="ARBA" id="ARBA00022679"/>
    </source>
</evidence>
<accession>A0A0N4UPD1</accession>
<evidence type="ECO:0000256" key="2">
    <source>
        <dbReference type="ARBA" id="ARBA00004922"/>
    </source>
</evidence>
<dbReference type="OrthoDB" id="497541at2759"/>